<proteinExistence type="predicted"/>
<keyword evidence="2" id="KW-0812">Transmembrane</keyword>
<feature type="transmembrane region" description="Helical" evidence="2">
    <location>
        <begin position="108"/>
        <end position="125"/>
    </location>
</feature>
<accession>A0A1H8KYG5</accession>
<sequence>MTQNSAPTTPTAPAEGAAESDRSLLAAELALGILPDAEAETARARLSDPAFAADHLQWQERFAAMTLRQTPVMAPARARQRIREGLGHAQAPLSIDPTEQPSPWLRRLLWLALLGGIALLIWWVMNGQG</sequence>
<feature type="compositionally biased region" description="Low complexity" evidence="1">
    <location>
        <begin position="1"/>
        <end position="14"/>
    </location>
</feature>
<dbReference type="AlphaFoldDB" id="A0A1H8KYG5"/>
<dbReference type="Proteomes" id="UP000199054">
    <property type="component" value="Unassembled WGS sequence"/>
</dbReference>
<keyword evidence="4" id="KW-1185">Reference proteome</keyword>
<feature type="region of interest" description="Disordered" evidence="1">
    <location>
        <begin position="1"/>
        <end position="20"/>
    </location>
</feature>
<gene>
    <name evidence="3" type="ORF">SAMN04489859_10265</name>
</gene>
<keyword evidence="2" id="KW-0472">Membrane</keyword>
<dbReference type="RefSeq" id="WP_090614499.1">
    <property type="nucleotide sequence ID" value="NZ_CP067124.1"/>
</dbReference>
<evidence type="ECO:0000256" key="2">
    <source>
        <dbReference type="SAM" id="Phobius"/>
    </source>
</evidence>
<keyword evidence="2" id="KW-1133">Transmembrane helix</keyword>
<dbReference type="STRING" id="34002.SAMN04489859_10265"/>
<organism evidence="3 4">
    <name type="scientific">Paracoccus alcaliphilus</name>
    <dbReference type="NCBI Taxonomy" id="34002"/>
    <lineage>
        <taxon>Bacteria</taxon>
        <taxon>Pseudomonadati</taxon>
        <taxon>Pseudomonadota</taxon>
        <taxon>Alphaproteobacteria</taxon>
        <taxon>Rhodobacterales</taxon>
        <taxon>Paracoccaceae</taxon>
        <taxon>Paracoccus</taxon>
    </lineage>
</organism>
<reference evidence="3 4" key="1">
    <citation type="submission" date="2016-10" db="EMBL/GenBank/DDBJ databases">
        <authorList>
            <person name="de Groot N.N."/>
        </authorList>
    </citation>
    <scope>NUCLEOTIDE SEQUENCE [LARGE SCALE GENOMIC DNA]</scope>
    <source>
        <strain evidence="3 4">DSM 8512</strain>
    </source>
</reference>
<name>A0A1H8KYG5_9RHOB</name>
<dbReference type="EMBL" id="FODE01000026">
    <property type="protein sequence ID" value="SEN97881.1"/>
    <property type="molecule type" value="Genomic_DNA"/>
</dbReference>
<protein>
    <recommendedName>
        <fullName evidence="5">Anti-sigma factor</fullName>
    </recommendedName>
</protein>
<evidence type="ECO:0000256" key="1">
    <source>
        <dbReference type="SAM" id="MobiDB-lite"/>
    </source>
</evidence>
<dbReference type="OrthoDB" id="9816387at2"/>
<evidence type="ECO:0000313" key="4">
    <source>
        <dbReference type="Proteomes" id="UP000199054"/>
    </source>
</evidence>
<evidence type="ECO:0008006" key="5">
    <source>
        <dbReference type="Google" id="ProtNLM"/>
    </source>
</evidence>
<evidence type="ECO:0000313" key="3">
    <source>
        <dbReference type="EMBL" id="SEN97881.1"/>
    </source>
</evidence>